<dbReference type="STRING" id="336831.WG68_06675"/>
<evidence type="ECO:0000256" key="2">
    <source>
        <dbReference type="ARBA" id="ARBA00022490"/>
    </source>
</evidence>
<keyword evidence="9 13" id="KW-0694">RNA-binding</keyword>
<dbReference type="RefSeq" id="WP_046556903.1">
    <property type="nucleotide sequence ID" value="NZ_LAHO01000005.1"/>
</dbReference>
<sequence length="636" mass="72267">MPVITLPDGSQRAFDSAVSVMDVAKDIGPGLAKATIAGKVNGQLVDACDPITTDASLSIITSKDQDGLEIIRHSCAHLLGHAIKQMWPNVKMAIGPVIENGFYYDVDLEQPISSDDLAELEARMLQLAKTEYDVVKHKVSWQEAFDTFKARGESYKMEILEQNVSKDDQPGLYHHEEYIDMCRGPHVPNMRFCQHFKIMKVAGAYWRGDSKNKMLQRVYGTAWADKKQLASYLLQLEEAEKRDHRKIGKALGLFHWQEEAPGMVFWHNDGWTIFRELESFVREKLGEYDYDEVKGPLMMDRVLWEKSGHWEKYAENMFTTHSEHREYAIKPMNCPGHVQIFNQGLKSYRDLPLRMAEFGCCHRNEPSGGLHGLMRVRGFTQDDAHIFCTEDQVQAEVTKCIQMVFDVYSTFGFKEVKVKLSTRPAQRIGSDESWDKAEQGLIEALKSNNIDYDLQPGEGAFYGPKIEFTLHDCLNRAWQCGTIQLDFALPGRLGATYISEGGEKQVPVMIHRAILGSLERFIGILIEEYAGLFPAWLAPTQVVVMNITDNQAEYVQNLVKTFKSHGIRAISDLRNEKIGFKIREHTLKRIPYLVVVGDKEMEAGDIALRTRKGEDLGKMSVAAFVEKLTTEIKTRV</sequence>
<evidence type="ECO:0000256" key="1">
    <source>
        <dbReference type="ARBA" id="ARBA00008226"/>
    </source>
</evidence>
<dbReference type="Gene3D" id="3.30.930.10">
    <property type="entry name" value="Bira Bifunctional Protein, Domain 2"/>
    <property type="match status" value="1"/>
</dbReference>
<comment type="caution">
    <text evidence="16">The sequence shown here is derived from an EMBL/GenBank/DDBJ whole genome shotgun (WGS) entry which is preliminary data.</text>
</comment>
<dbReference type="FunFam" id="3.40.50.800:FF:000001">
    <property type="entry name" value="Threonine--tRNA ligase"/>
    <property type="match status" value="1"/>
</dbReference>
<dbReference type="Pfam" id="PF00587">
    <property type="entry name" value="tRNA-synt_2b"/>
    <property type="match status" value="1"/>
</dbReference>
<dbReference type="InterPro" id="IPR004154">
    <property type="entry name" value="Anticodon-bd"/>
</dbReference>
<dbReference type="SUPFAM" id="SSF55186">
    <property type="entry name" value="ThrRS/AlaRS common domain"/>
    <property type="match status" value="1"/>
</dbReference>
<dbReference type="Pfam" id="PF02824">
    <property type="entry name" value="TGS"/>
    <property type="match status" value="1"/>
</dbReference>
<dbReference type="Pfam" id="PF03129">
    <property type="entry name" value="HGTP_anticodon"/>
    <property type="match status" value="1"/>
</dbReference>
<dbReference type="InterPro" id="IPR012947">
    <property type="entry name" value="tRNA_SAD"/>
</dbReference>
<comment type="subunit">
    <text evidence="13">Homodimer.</text>
</comment>
<comment type="subcellular location">
    <subcellularLocation>
        <location evidence="13">Cytoplasm</location>
    </subcellularLocation>
</comment>
<comment type="cofactor">
    <cofactor evidence="13">
        <name>Zn(2+)</name>
        <dbReference type="ChEBI" id="CHEBI:29105"/>
    </cofactor>
    <text evidence="13">Binds 1 zinc ion per subunit.</text>
</comment>
<evidence type="ECO:0000256" key="11">
    <source>
        <dbReference type="ARBA" id="ARBA00023146"/>
    </source>
</evidence>
<dbReference type="Pfam" id="PF07973">
    <property type="entry name" value="tRNA_SAD"/>
    <property type="match status" value="1"/>
</dbReference>
<dbReference type="FunFam" id="3.30.54.20:FF:000002">
    <property type="entry name" value="Threonine--tRNA ligase"/>
    <property type="match status" value="1"/>
</dbReference>
<dbReference type="InterPro" id="IPR004095">
    <property type="entry name" value="TGS"/>
</dbReference>
<dbReference type="PATRIC" id="fig|336831.14.peg.1234"/>
<evidence type="ECO:0000256" key="4">
    <source>
        <dbReference type="ARBA" id="ARBA00022598"/>
    </source>
</evidence>
<dbReference type="GO" id="GO:0005524">
    <property type="term" value="F:ATP binding"/>
    <property type="evidence" value="ECO:0007669"/>
    <property type="project" value="UniProtKB-UniRule"/>
</dbReference>
<dbReference type="PANTHER" id="PTHR11451">
    <property type="entry name" value="THREONINE-TRNA LIGASE"/>
    <property type="match status" value="1"/>
</dbReference>
<keyword evidence="5 13" id="KW-0479">Metal-binding</keyword>
<dbReference type="InterPro" id="IPR012675">
    <property type="entry name" value="Beta-grasp_dom_sf"/>
</dbReference>
<evidence type="ECO:0000313" key="17">
    <source>
        <dbReference type="Proteomes" id="UP000034228"/>
    </source>
</evidence>
<dbReference type="CDD" id="cd00860">
    <property type="entry name" value="ThrRS_anticodon"/>
    <property type="match status" value="1"/>
</dbReference>
<feature type="binding site" evidence="13">
    <location>
        <position position="511"/>
    </location>
    <ligand>
        <name>Zn(2+)</name>
        <dbReference type="ChEBI" id="CHEBI:29105"/>
        <note>catalytic</note>
    </ligand>
</feature>
<dbReference type="SUPFAM" id="SSF52954">
    <property type="entry name" value="Class II aaRS ABD-related"/>
    <property type="match status" value="1"/>
</dbReference>
<keyword evidence="4 13" id="KW-0436">Ligase</keyword>
<proteinExistence type="inferred from homology"/>
<dbReference type="Gene3D" id="3.40.50.800">
    <property type="entry name" value="Anticodon-binding domain"/>
    <property type="match status" value="1"/>
</dbReference>
<organism evidence="16 17">
    <name type="scientific">Arsukibacterium ikkense</name>
    <dbReference type="NCBI Taxonomy" id="336831"/>
    <lineage>
        <taxon>Bacteria</taxon>
        <taxon>Pseudomonadati</taxon>
        <taxon>Pseudomonadota</taxon>
        <taxon>Gammaproteobacteria</taxon>
        <taxon>Chromatiales</taxon>
        <taxon>Chromatiaceae</taxon>
        <taxon>Arsukibacterium</taxon>
    </lineage>
</organism>
<feature type="binding site" evidence="13">
    <location>
        <position position="385"/>
    </location>
    <ligand>
        <name>Zn(2+)</name>
        <dbReference type="ChEBI" id="CHEBI:29105"/>
        <note>catalytic</note>
    </ligand>
</feature>
<evidence type="ECO:0000313" key="16">
    <source>
        <dbReference type="EMBL" id="KKO46041.1"/>
    </source>
</evidence>
<dbReference type="CDD" id="cd01667">
    <property type="entry name" value="TGS_ThrRS"/>
    <property type="match status" value="1"/>
</dbReference>
<dbReference type="FunFam" id="3.10.20.30:FF:000005">
    <property type="entry name" value="Threonine--tRNA ligase"/>
    <property type="match status" value="1"/>
</dbReference>
<dbReference type="SUPFAM" id="SSF81271">
    <property type="entry name" value="TGS-like"/>
    <property type="match status" value="1"/>
</dbReference>
<dbReference type="PROSITE" id="PS50862">
    <property type="entry name" value="AA_TRNA_LIGASE_II"/>
    <property type="match status" value="1"/>
</dbReference>
<dbReference type="PRINTS" id="PR01047">
    <property type="entry name" value="TRNASYNTHTHR"/>
</dbReference>
<keyword evidence="10 13" id="KW-0648">Protein biosynthesis</keyword>
<evidence type="ECO:0000256" key="6">
    <source>
        <dbReference type="ARBA" id="ARBA00022741"/>
    </source>
</evidence>
<comment type="catalytic activity">
    <reaction evidence="12 13">
        <text>tRNA(Thr) + L-threonine + ATP = L-threonyl-tRNA(Thr) + AMP + diphosphate + H(+)</text>
        <dbReference type="Rhea" id="RHEA:24624"/>
        <dbReference type="Rhea" id="RHEA-COMP:9670"/>
        <dbReference type="Rhea" id="RHEA-COMP:9704"/>
        <dbReference type="ChEBI" id="CHEBI:15378"/>
        <dbReference type="ChEBI" id="CHEBI:30616"/>
        <dbReference type="ChEBI" id="CHEBI:33019"/>
        <dbReference type="ChEBI" id="CHEBI:57926"/>
        <dbReference type="ChEBI" id="CHEBI:78442"/>
        <dbReference type="ChEBI" id="CHEBI:78534"/>
        <dbReference type="ChEBI" id="CHEBI:456215"/>
        <dbReference type="EC" id="6.1.1.3"/>
    </reaction>
</comment>
<dbReference type="GO" id="GO:0000049">
    <property type="term" value="F:tRNA binding"/>
    <property type="evidence" value="ECO:0007669"/>
    <property type="project" value="UniProtKB-KW"/>
</dbReference>
<keyword evidence="3 13" id="KW-0820">tRNA-binding</keyword>
<evidence type="ECO:0000256" key="3">
    <source>
        <dbReference type="ARBA" id="ARBA00022555"/>
    </source>
</evidence>
<dbReference type="FunFam" id="3.30.930.10:FF:000002">
    <property type="entry name" value="Threonine--tRNA ligase"/>
    <property type="match status" value="1"/>
</dbReference>
<evidence type="ECO:0000256" key="12">
    <source>
        <dbReference type="ARBA" id="ARBA00049515"/>
    </source>
</evidence>
<dbReference type="HAMAP" id="MF_00184">
    <property type="entry name" value="Thr_tRNA_synth"/>
    <property type="match status" value="1"/>
</dbReference>
<keyword evidence="11 13" id="KW-0030">Aminoacyl-tRNA synthetase</keyword>
<dbReference type="SMART" id="SM00863">
    <property type="entry name" value="tRNA_SAD"/>
    <property type="match status" value="1"/>
</dbReference>
<name>A0A0M2V5W8_9GAMM</name>
<dbReference type="Gene3D" id="3.30.54.20">
    <property type="match status" value="1"/>
</dbReference>
<dbReference type="PROSITE" id="PS51880">
    <property type="entry name" value="TGS"/>
    <property type="match status" value="1"/>
</dbReference>
<dbReference type="GO" id="GO:0005829">
    <property type="term" value="C:cytosol"/>
    <property type="evidence" value="ECO:0007669"/>
    <property type="project" value="TreeGrafter"/>
</dbReference>
<evidence type="ECO:0000256" key="5">
    <source>
        <dbReference type="ARBA" id="ARBA00022723"/>
    </source>
</evidence>
<protein>
    <recommendedName>
        <fullName evidence="13">Threonine--tRNA ligase</fullName>
        <ecNumber evidence="13">6.1.1.3</ecNumber>
    </recommendedName>
    <alternativeName>
        <fullName evidence="13">Threonyl-tRNA synthetase</fullName>
        <shortName evidence="13">ThrRS</shortName>
    </alternativeName>
</protein>
<evidence type="ECO:0000256" key="7">
    <source>
        <dbReference type="ARBA" id="ARBA00022833"/>
    </source>
</evidence>
<evidence type="ECO:0000256" key="8">
    <source>
        <dbReference type="ARBA" id="ARBA00022840"/>
    </source>
</evidence>
<keyword evidence="7 13" id="KW-0862">Zinc</keyword>
<keyword evidence="2 13" id="KW-0963">Cytoplasm</keyword>
<keyword evidence="8 13" id="KW-0067">ATP-binding</keyword>
<evidence type="ECO:0000256" key="9">
    <source>
        <dbReference type="ARBA" id="ARBA00022884"/>
    </source>
</evidence>
<feature type="domain" description="Aminoacyl-transfer RNA synthetases class-II family profile" evidence="14">
    <location>
        <begin position="243"/>
        <end position="534"/>
    </location>
</feature>
<accession>A0A0M2V5W8</accession>
<dbReference type="SUPFAM" id="SSF55681">
    <property type="entry name" value="Class II aaRS and biotin synthetases"/>
    <property type="match status" value="1"/>
</dbReference>
<dbReference type="GO" id="GO:0046872">
    <property type="term" value="F:metal ion binding"/>
    <property type="evidence" value="ECO:0007669"/>
    <property type="project" value="UniProtKB-KW"/>
</dbReference>
<dbReference type="InterPro" id="IPR002320">
    <property type="entry name" value="Thr-tRNA-ligase_IIa"/>
</dbReference>
<dbReference type="NCBIfam" id="TIGR00418">
    <property type="entry name" value="thrS"/>
    <property type="match status" value="1"/>
</dbReference>
<dbReference type="FunFam" id="3.30.980.10:FF:000005">
    <property type="entry name" value="Threonyl-tRNA synthetase, mitochondrial"/>
    <property type="match status" value="1"/>
</dbReference>
<dbReference type="InterPro" id="IPR045864">
    <property type="entry name" value="aa-tRNA-synth_II/BPL/LPL"/>
</dbReference>
<feature type="domain" description="TGS" evidence="15">
    <location>
        <begin position="1"/>
        <end position="61"/>
    </location>
</feature>
<dbReference type="InterPro" id="IPR002314">
    <property type="entry name" value="aa-tRNA-synt_IIb"/>
</dbReference>
<evidence type="ECO:0000259" key="14">
    <source>
        <dbReference type="PROSITE" id="PS50862"/>
    </source>
</evidence>
<dbReference type="InterPro" id="IPR012676">
    <property type="entry name" value="TGS-like"/>
</dbReference>
<dbReference type="OrthoDB" id="9802304at2"/>
<dbReference type="EMBL" id="LAHO01000005">
    <property type="protein sequence ID" value="KKO46041.1"/>
    <property type="molecule type" value="Genomic_DNA"/>
</dbReference>
<dbReference type="InterPro" id="IPR033728">
    <property type="entry name" value="ThrRS_core"/>
</dbReference>
<dbReference type="PANTHER" id="PTHR11451:SF44">
    <property type="entry name" value="THREONINE--TRNA LIGASE, CHLOROPLASTIC_MITOCHONDRIAL 2"/>
    <property type="match status" value="1"/>
</dbReference>
<dbReference type="Proteomes" id="UP000034228">
    <property type="component" value="Unassembled WGS sequence"/>
</dbReference>
<keyword evidence="6 13" id="KW-0547">Nucleotide-binding</keyword>
<dbReference type="InterPro" id="IPR047246">
    <property type="entry name" value="ThrRS_anticodon"/>
</dbReference>
<dbReference type="GO" id="GO:0004829">
    <property type="term" value="F:threonine-tRNA ligase activity"/>
    <property type="evidence" value="ECO:0007669"/>
    <property type="project" value="UniProtKB-UniRule"/>
</dbReference>
<dbReference type="AlphaFoldDB" id="A0A0M2V5W8"/>
<dbReference type="Gene3D" id="3.10.20.30">
    <property type="match status" value="1"/>
</dbReference>
<dbReference type="EC" id="6.1.1.3" evidence="13"/>
<keyword evidence="17" id="KW-1185">Reference proteome</keyword>
<dbReference type="CDD" id="cd00771">
    <property type="entry name" value="ThrRS_core"/>
    <property type="match status" value="1"/>
</dbReference>
<gene>
    <name evidence="13 16" type="primary">thrS</name>
    <name evidence="16" type="ORF">WG68_06675</name>
</gene>
<comment type="similarity">
    <text evidence="1 13">Belongs to the class-II aminoacyl-tRNA synthetase family.</text>
</comment>
<dbReference type="InterPro" id="IPR018163">
    <property type="entry name" value="Thr/Ala-tRNA-synth_IIc_edit"/>
</dbReference>
<feature type="binding site" evidence="13">
    <location>
        <position position="334"/>
    </location>
    <ligand>
        <name>Zn(2+)</name>
        <dbReference type="ChEBI" id="CHEBI:29105"/>
        <note>catalytic</note>
    </ligand>
</feature>
<dbReference type="Gene3D" id="3.30.980.10">
    <property type="entry name" value="Threonyl-trna Synthetase, Chain A, domain 2"/>
    <property type="match status" value="1"/>
</dbReference>
<evidence type="ECO:0000256" key="13">
    <source>
        <dbReference type="HAMAP-Rule" id="MF_00184"/>
    </source>
</evidence>
<reference evidence="16 17" key="1">
    <citation type="submission" date="2015-03" db="EMBL/GenBank/DDBJ databases">
        <title>Draft genome sequences of two protease-producing strains of Arsukibacterium isolated from two cold and alkaline environments.</title>
        <authorList>
            <person name="Lylloff J.E."/>
            <person name="Skov L.B."/>
            <person name="Jepsen M."/>
            <person name="Hallin P.F."/>
            <person name="Sorensen S.J."/>
            <person name="Stougaard P."/>
            <person name="Glaring M.A."/>
        </authorList>
    </citation>
    <scope>NUCLEOTIDE SEQUENCE [LARGE SCALE GENOMIC DNA]</scope>
    <source>
        <strain evidence="16 17">GCM72</strain>
    </source>
</reference>
<evidence type="ECO:0000256" key="10">
    <source>
        <dbReference type="ARBA" id="ARBA00022917"/>
    </source>
</evidence>
<dbReference type="GO" id="GO:0006435">
    <property type="term" value="P:threonyl-tRNA aminoacylation"/>
    <property type="evidence" value="ECO:0007669"/>
    <property type="project" value="UniProtKB-UniRule"/>
</dbReference>
<feature type="region of interest" description="Catalytic" evidence="13">
    <location>
        <begin position="243"/>
        <end position="534"/>
    </location>
</feature>
<dbReference type="InterPro" id="IPR006195">
    <property type="entry name" value="aa-tRNA-synth_II"/>
</dbReference>
<evidence type="ECO:0000259" key="15">
    <source>
        <dbReference type="PROSITE" id="PS51880"/>
    </source>
</evidence>
<dbReference type="InterPro" id="IPR036621">
    <property type="entry name" value="Anticodon-bd_dom_sf"/>
</dbReference>